<dbReference type="InterPro" id="IPR029068">
    <property type="entry name" value="Glyas_Bleomycin-R_OHBP_Dase"/>
</dbReference>
<dbReference type="Pfam" id="PF06983">
    <property type="entry name" value="3-dmu-9_3-mt"/>
    <property type="match status" value="1"/>
</dbReference>
<name>A0A7W1YG11_9LIST</name>
<reference evidence="2 3" key="1">
    <citation type="submission" date="2020-08" db="EMBL/GenBank/DDBJ databases">
        <title>Listeria ohnekaius sp. nov. and Listeria portnoyii sp. nov. isolated from non-agricultural and natural environments.</title>
        <authorList>
            <person name="Weller D."/>
            <person name="Belias A.M."/>
            <person name="Liao J."/>
            <person name="Guo S."/>
            <person name="Orsi R.H."/>
            <person name="Wiedmann M."/>
        </authorList>
    </citation>
    <scope>NUCLEOTIDE SEQUENCE [LARGE SCALE GENOMIC DNA]</scope>
    <source>
        <strain evidence="2 3">FSL W9-0585</strain>
    </source>
</reference>
<evidence type="ECO:0000259" key="1">
    <source>
        <dbReference type="Pfam" id="PF06983"/>
    </source>
</evidence>
<dbReference type="PANTHER" id="PTHR33990:SF1">
    <property type="entry name" value="PROTEIN YJDN"/>
    <property type="match status" value="1"/>
</dbReference>
<sequence length="136" mass="14978">MAKTISYLTFNGDANEAIAFYQGVFDLEVTMKNLYSMLPNFSGDEIQGKKVAHARLAKDDVEFFYVSDIPVGDVTSGDQVSVTYFADTKAEFETAFASLAVLGTVKLEIQETGWGASYAEVTDRFGVNWKLNFQAA</sequence>
<evidence type="ECO:0000313" key="3">
    <source>
        <dbReference type="Proteomes" id="UP000548787"/>
    </source>
</evidence>
<proteinExistence type="predicted"/>
<feature type="domain" description="PhnB-like" evidence="1">
    <location>
        <begin position="3"/>
        <end position="131"/>
    </location>
</feature>
<dbReference type="InterPro" id="IPR028973">
    <property type="entry name" value="PhnB-like"/>
</dbReference>
<keyword evidence="3" id="KW-1185">Reference proteome</keyword>
<organism evidence="2 3">
    <name type="scientific">Listeria rustica</name>
    <dbReference type="NCBI Taxonomy" id="2713503"/>
    <lineage>
        <taxon>Bacteria</taxon>
        <taxon>Bacillati</taxon>
        <taxon>Bacillota</taxon>
        <taxon>Bacilli</taxon>
        <taxon>Bacillales</taxon>
        <taxon>Listeriaceae</taxon>
        <taxon>Listeria</taxon>
    </lineage>
</organism>
<dbReference type="PANTHER" id="PTHR33990">
    <property type="entry name" value="PROTEIN YJDN-RELATED"/>
    <property type="match status" value="1"/>
</dbReference>
<gene>
    <name evidence="2" type="ORF">HPK16_07245</name>
</gene>
<dbReference type="SUPFAM" id="SSF54593">
    <property type="entry name" value="Glyoxalase/Bleomycin resistance protein/Dihydroxybiphenyl dioxygenase"/>
    <property type="match status" value="1"/>
</dbReference>
<dbReference type="Proteomes" id="UP000548787">
    <property type="component" value="Unassembled WGS sequence"/>
</dbReference>
<dbReference type="Gene3D" id="3.10.180.10">
    <property type="entry name" value="2,3-Dihydroxybiphenyl 1,2-Dioxygenase, domain 1"/>
    <property type="match status" value="1"/>
</dbReference>
<comment type="caution">
    <text evidence="2">The sequence shown here is derived from an EMBL/GenBank/DDBJ whole genome shotgun (WGS) entry which is preliminary data.</text>
</comment>
<dbReference type="CDD" id="cd06588">
    <property type="entry name" value="PhnB_like"/>
    <property type="match status" value="1"/>
</dbReference>
<dbReference type="RefSeq" id="WP_181676329.1">
    <property type="nucleotide sequence ID" value="NZ_JABJVM010000005.1"/>
</dbReference>
<protein>
    <submittedName>
        <fullName evidence="2">VOC family protein</fullName>
    </submittedName>
</protein>
<accession>A0A7W1YG11</accession>
<dbReference type="EMBL" id="JABJVM010000005">
    <property type="protein sequence ID" value="MBA3926134.1"/>
    <property type="molecule type" value="Genomic_DNA"/>
</dbReference>
<evidence type="ECO:0000313" key="2">
    <source>
        <dbReference type="EMBL" id="MBA3926134.1"/>
    </source>
</evidence>
<dbReference type="AlphaFoldDB" id="A0A7W1YG11"/>